<dbReference type="EMBL" id="QGTJ01000002">
    <property type="protein sequence ID" value="PWV64769.1"/>
    <property type="molecule type" value="Genomic_DNA"/>
</dbReference>
<evidence type="ECO:0000259" key="1">
    <source>
        <dbReference type="Pfam" id="PF09937"/>
    </source>
</evidence>
<dbReference type="AlphaFoldDB" id="A0A317MYK7"/>
<keyword evidence="3" id="KW-1185">Reference proteome</keyword>
<proteinExistence type="predicted"/>
<dbReference type="Pfam" id="PF09937">
    <property type="entry name" value="DUF2169"/>
    <property type="match status" value="1"/>
</dbReference>
<feature type="domain" description="DUF2169" evidence="1">
    <location>
        <begin position="20"/>
        <end position="321"/>
    </location>
</feature>
<accession>A0A317MYK7</accession>
<comment type="caution">
    <text evidence="2">The sequence shown here is derived from an EMBL/GenBank/DDBJ whole genome shotgun (WGS) entry which is preliminary data.</text>
</comment>
<organism evidence="2 3">
    <name type="scientific">Plasticicumulans acidivorans</name>
    <dbReference type="NCBI Taxonomy" id="886464"/>
    <lineage>
        <taxon>Bacteria</taxon>
        <taxon>Pseudomonadati</taxon>
        <taxon>Pseudomonadota</taxon>
        <taxon>Gammaproteobacteria</taxon>
        <taxon>Candidatus Competibacteraceae</taxon>
        <taxon>Plasticicumulans</taxon>
    </lineage>
</organism>
<evidence type="ECO:0000313" key="2">
    <source>
        <dbReference type="EMBL" id="PWV64769.1"/>
    </source>
</evidence>
<dbReference type="InterPro" id="IPR018683">
    <property type="entry name" value="DUF2169"/>
</dbReference>
<protein>
    <recommendedName>
        <fullName evidence="1">DUF2169 domain-containing protein</fullName>
    </recommendedName>
</protein>
<sequence length="349" mass="37250">MELHNPTPLAAASAVVTQPDGRPVLVAVVRGTFRLSPGGGTLHLAAQQMPPAIADISSGEGAEHGRGVPRYEHDFAPGKRACDLIIHAHAHAPGGQPAARVAVGVACGPLRRIFAVCGERRWQHAGDGSLQPSAAEPFVERGCDYTVAFGGADPAADGEPPAFCAQNPLGRGYCAPGRDPLRLLDQLLPATEDWERPITAPGELLAPLALGPLGRGWAPRVALAGTYDETWRREVFPLPPRDFDVGYHQCAPPEQQMPYPQGGEEIQLLNLTPAGRYRCLLPRIAVELNLRPARGSRELRRALIDTIAIDTVAGTLSLVWRVCQPLARGAGDIAELTVDCRGELLEPQP</sequence>
<name>A0A317MYK7_9GAMM</name>
<dbReference type="Proteomes" id="UP000246569">
    <property type="component" value="Unassembled WGS sequence"/>
</dbReference>
<dbReference type="OrthoDB" id="237820at2"/>
<gene>
    <name evidence="2" type="ORF">C7443_102422</name>
</gene>
<dbReference type="RefSeq" id="WP_110017399.1">
    <property type="nucleotide sequence ID" value="NZ_QGTJ01000002.1"/>
</dbReference>
<reference evidence="2 3" key="1">
    <citation type="submission" date="2018-05" db="EMBL/GenBank/DDBJ databases">
        <title>Genomic Encyclopedia of Type Strains, Phase IV (KMG-IV): sequencing the most valuable type-strain genomes for metagenomic binning, comparative biology and taxonomic classification.</title>
        <authorList>
            <person name="Goeker M."/>
        </authorList>
    </citation>
    <scope>NUCLEOTIDE SEQUENCE [LARGE SCALE GENOMIC DNA]</scope>
    <source>
        <strain evidence="2 3">DSM 23606</strain>
    </source>
</reference>
<evidence type="ECO:0000313" key="3">
    <source>
        <dbReference type="Proteomes" id="UP000246569"/>
    </source>
</evidence>